<dbReference type="PRINTS" id="PR00603">
    <property type="entry name" value="CYTOCHROMEC1"/>
</dbReference>
<keyword evidence="9" id="KW-0249">Electron transport</keyword>
<keyword evidence="11 13" id="KW-0408">Iron</keyword>
<feature type="chain" id="PRO_5045290327" description="Cytochrome c1" evidence="15">
    <location>
        <begin position="27"/>
        <end position="258"/>
    </location>
</feature>
<reference evidence="17 18" key="1">
    <citation type="submission" date="2021-05" db="EMBL/GenBank/DDBJ databases">
        <title>Roseococcus sp. XZZS9, whole genome shotgun sequencing project.</title>
        <authorList>
            <person name="Zhao G."/>
            <person name="Shen L."/>
        </authorList>
    </citation>
    <scope>NUCLEOTIDE SEQUENCE [LARGE SCALE GENOMIC DNA]</scope>
    <source>
        <strain evidence="17 18">XZZS9</strain>
    </source>
</reference>
<evidence type="ECO:0000259" key="16">
    <source>
        <dbReference type="PROSITE" id="PS51007"/>
    </source>
</evidence>
<evidence type="ECO:0000256" key="13">
    <source>
        <dbReference type="PROSITE-ProRule" id="PRU00433"/>
    </source>
</evidence>
<dbReference type="Proteomes" id="UP000766336">
    <property type="component" value="Unassembled WGS sequence"/>
</dbReference>
<dbReference type="InterPro" id="IPR002326">
    <property type="entry name" value="Cyt_c1"/>
</dbReference>
<evidence type="ECO:0000256" key="7">
    <source>
        <dbReference type="ARBA" id="ARBA00022692"/>
    </source>
</evidence>
<evidence type="ECO:0000256" key="8">
    <source>
        <dbReference type="ARBA" id="ARBA00022723"/>
    </source>
</evidence>
<evidence type="ECO:0000256" key="15">
    <source>
        <dbReference type="SAM" id="SignalP"/>
    </source>
</evidence>
<dbReference type="SUPFAM" id="SSF46626">
    <property type="entry name" value="Cytochrome c"/>
    <property type="match status" value="1"/>
</dbReference>
<evidence type="ECO:0000256" key="2">
    <source>
        <dbReference type="ARBA" id="ARBA00006488"/>
    </source>
</evidence>
<keyword evidence="18" id="KW-1185">Reference proteome</keyword>
<dbReference type="Pfam" id="PF02167">
    <property type="entry name" value="Cytochrom_C1"/>
    <property type="match status" value="1"/>
</dbReference>
<comment type="caution">
    <text evidence="17">The sequence shown here is derived from an EMBL/GenBank/DDBJ whole genome shotgun (WGS) entry which is preliminary data.</text>
</comment>
<feature type="signal peptide" evidence="15">
    <location>
        <begin position="1"/>
        <end position="26"/>
    </location>
</feature>
<keyword evidence="6" id="KW-0679">Respiratory chain</keyword>
<evidence type="ECO:0000313" key="18">
    <source>
        <dbReference type="Proteomes" id="UP000766336"/>
    </source>
</evidence>
<evidence type="ECO:0000256" key="9">
    <source>
        <dbReference type="ARBA" id="ARBA00022982"/>
    </source>
</evidence>
<dbReference type="Gene3D" id="1.20.5.100">
    <property type="entry name" value="Cytochrome c1, transmembrane anchor, C-terminal"/>
    <property type="match status" value="1"/>
</dbReference>
<evidence type="ECO:0000256" key="12">
    <source>
        <dbReference type="ARBA" id="ARBA00023136"/>
    </source>
</evidence>
<name>A0ABS5QD76_9PROT</name>
<evidence type="ECO:0000256" key="10">
    <source>
        <dbReference type="ARBA" id="ARBA00022989"/>
    </source>
</evidence>
<evidence type="ECO:0000256" key="5">
    <source>
        <dbReference type="ARBA" id="ARBA00022617"/>
    </source>
</evidence>
<dbReference type="EMBL" id="JAHCDA010000002">
    <property type="protein sequence ID" value="MBS7811343.1"/>
    <property type="molecule type" value="Genomic_DNA"/>
</dbReference>
<dbReference type="InterPro" id="IPR036909">
    <property type="entry name" value="Cyt_c-like_dom_sf"/>
</dbReference>
<dbReference type="SUPFAM" id="SSF81496">
    <property type="entry name" value="Cytochrome c1 subunit of cytochrome bc1 complex (Ubiquinol-cytochrome c reductase), transmembrane anchor"/>
    <property type="match status" value="1"/>
</dbReference>
<evidence type="ECO:0000256" key="14">
    <source>
        <dbReference type="SAM" id="Phobius"/>
    </source>
</evidence>
<dbReference type="InterPro" id="IPR021157">
    <property type="entry name" value="Cyt_c1_TM_anchor_C"/>
</dbReference>
<dbReference type="InterPro" id="IPR009056">
    <property type="entry name" value="Cyt_c-like_dom"/>
</dbReference>
<evidence type="ECO:0000256" key="1">
    <source>
        <dbReference type="ARBA" id="ARBA00004370"/>
    </source>
</evidence>
<keyword evidence="15" id="KW-0732">Signal</keyword>
<feature type="transmembrane region" description="Helical" evidence="14">
    <location>
        <begin position="231"/>
        <end position="249"/>
    </location>
</feature>
<comment type="similarity">
    <text evidence="2">Belongs to the cytochrome c family.</text>
</comment>
<evidence type="ECO:0000256" key="3">
    <source>
        <dbReference type="ARBA" id="ARBA00016165"/>
    </source>
</evidence>
<keyword evidence="5 13" id="KW-0349">Heme</keyword>
<evidence type="ECO:0000256" key="4">
    <source>
        <dbReference type="ARBA" id="ARBA00022448"/>
    </source>
</evidence>
<sequence>MFKIQVASLKAAAVAATLLFAGPALAAEGHGPQIPDAGFSFARLFGTYDRAAAQRGFQVYKEVCSNCHSMRQMYYRNLTELGLSADQVRNIAASFQITDGPNDEGAMFERAGRVSDHFRRPFPNDNAARSANGGALPPDLSVITKARENGANYLYALLTGYRDAPAGVTVMEGMHYNEYFPGHQIAMGPPLSDGQVDFGAGVPNTVEAMARDVTTFMAWASEPELETRRAMGVKILIFLSILGVLAYLTKRRIWADAH</sequence>
<keyword evidence="12 14" id="KW-0472">Membrane</keyword>
<keyword evidence="7 14" id="KW-0812">Transmembrane</keyword>
<evidence type="ECO:0000256" key="11">
    <source>
        <dbReference type="ARBA" id="ARBA00023004"/>
    </source>
</evidence>
<dbReference type="Gene3D" id="1.10.760.10">
    <property type="entry name" value="Cytochrome c-like domain"/>
    <property type="match status" value="1"/>
</dbReference>
<keyword evidence="4" id="KW-0813">Transport</keyword>
<evidence type="ECO:0000313" key="17">
    <source>
        <dbReference type="EMBL" id="MBS7811343.1"/>
    </source>
</evidence>
<comment type="subcellular location">
    <subcellularLocation>
        <location evidence="1">Membrane</location>
    </subcellularLocation>
</comment>
<accession>A0ABS5QD76</accession>
<dbReference type="PANTHER" id="PTHR10266">
    <property type="entry name" value="CYTOCHROME C1"/>
    <property type="match status" value="1"/>
</dbReference>
<proteinExistence type="inferred from homology"/>
<evidence type="ECO:0000256" key="6">
    <source>
        <dbReference type="ARBA" id="ARBA00022660"/>
    </source>
</evidence>
<dbReference type="PROSITE" id="PS51007">
    <property type="entry name" value="CYTC"/>
    <property type="match status" value="1"/>
</dbReference>
<gene>
    <name evidence="17" type="ORF">KHU32_10365</name>
</gene>
<organism evidence="17 18">
    <name type="scientific">Roseococcus pinisoli</name>
    <dbReference type="NCBI Taxonomy" id="2835040"/>
    <lineage>
        <taxon>Bacteria</taxon>
        <taxon>Pseudomonadati</taxon>
        <taxon>Pseudomonadota</taxon>
        <taxon>Alphaproteobacteria</taxon>
        <taxon>Acetobacterales</taxon>
        <taxon>Roseomonadaceae</taxon>
        <taxon>Roseococcus</taxon>
    </lineage>
</organism>
<dbReference type="PANTHER" id="PTHR10266:SF3">
    <property type="entry name" value="CYTOCHROME C1, HEME PROTEIN, MITOCHONDRIAL"/>
    <property type="match status" value="1"/>
</dbReference>
<keyword evidence="10 14" id="KW-1133">Transmembrane helix</keyword>
<protein>
    <recommendedName>
        <fullName evidence="3">Cytochrome c1</fullName>
    </recommendedName>
</protein>
<dbReference type="RefSeq" id="WP_213670031.1">
    <property type="nucleotide sequence ID" value="NZ_JAHCDA010000002.1"/>
</dbReference>
<feature type="domain" description="Cytochrome c" evidence="16">
    <location>
        <begin position="51"/>
        <end position="158"/>
    </location>
</feature>
<keyword evidence="8 13" id="KW-0479">Metal-binding</keyword>